<keyword evidence="1" id="KW-0472">Membrane</keyword>
<protein>
    <submittedName>
        <fullName evidence="2">Uncharacterized protein</fullName>
    </submittedName>
</protein>
<evidence type="ECO:0000313" key="3">
    <source>
        <dbReference type="Proteomes" id="UP000077266"/>
    </source>
</evidence>
<feature type="transmembrane region" description="Helical" evidence="1">
    <location>
        <begin position="134"/>
        <end position="152"/>
    </location>
</feature>
<accession>A0A165JQS4</accession>
<evidence type="ECO:0000256" key="1">
    <source>
        <dbReference type="SAM" id="Phobius"/>
    </source>
</evidence>
<sequence length="170" mass="18693">MSILDVLVSDVPQLIATLCFIFTLPDVAYGADFRCLFLSMLLGMVLGLYLTQRAYGIKAPRQRLFACLFLLGASILTVVSYRFCVSCLDRVHGARALNFAFMFMLATRVAAIYFPPVQSLALDSRMRLSRTLYGSFVVVAVTGLVFQAGSFLNEPATARQICSSAPRVRG</sequence>
<name>A0A165JQS4_EXIGL</name>
<proteinExistence type="predicted"/>
<dbReference type="EMBL" id="KV425961">
    <property type="protein sequence ID" value="KZV95201.1"/>
    <property type="molecule type" value="Genomic_DNA"/>
</dbReference>
<feature type="transmembrane region" description="Helical" evidence="1">
    <location>
        <begin position="31"/>
        <end position="51"/>
    </location>
</feature>
<dbReference type="InParanoid" id="A0A165JQS4"/>
<keyword evidence="1" id="KW-0812">Transmembrane</keyword>
<evidence type="ECO:0000313" key="2">
    <source>
        <dbReference type="EMBL" id="KZV95201.1"/>
    </source>
</evidence>
<dbReference type="AlphaFoldDB" id="A0A165JQS4"/>
<keyword evidence="3" id="KW-1185">Reference proteome</keyword>
<reference evidence="2 3" key="1">
    <citation type="journal article" date="2016" name="Mol. Biol. Evol.">
        <title>Comparative Genomics of Early-Diverging Mushroom-Forming Fungi Provides Insights into the Origins of Lignocellulose Decay Capabilities.</title>
        <authorList>
            <person name="Nagy L.G."/>
            <person name="Riley R."/>
            <person name="Tritt A."/>
            <person name="Adam C."/>
            <person name="Daum C."/>
            <person name="Floudas D."/>
            <person name="Sun H."/>
            <person name="Yadav J.S."/>
            <person name="Pangilinan J."/>
            <person name="Larsson K.H."/>
            <person name="Matsuura K."/>
            <person name="Barry K."/>
            <person name="Labutti K."/>
            <person name="Kuo R."/>
            <person name="Ohm R.A."/>
            <person name="Bhattacharya S.S."/>
            <person name="Shirouzu T."/>
            <person name="Yoshinaga Y."/>
            <person name="Martin F.M."/>
            <person name="Grigoriev I.V."/>
            <person name="Hibbett D.S."/>
        </authorList>
    </citation>
    <scope>NUCLEOTIDE SEQUENCE [LARGE SCALE GENOMIC DNA]</scope>
    <source>
        <strain evidence="2 3">HHB12029</strain>
    </source>
</reference>
<organism evidence="2 3">
    <name type="scientific">Exidia glandulosa HHB12029</name>
    <dbReference type="NCBI Taxonomy" id="1314781"/>
    <lineage>
        <taxon>Eukaryota</taxon>
        <taxon>Fungi</taxon>
        <taxon>Dikarya</taxon>
        <taxon>Basidiomycota</taxon>
        <taxon>Agaricomycotina</taxon>
        <taxon>Agaricomycetes</taxon>
        <taxon>Auriculariales</taxon>
        <taxon>Exidiaceae</taxon>
        <taxon>Exidia</taxon>
    </lineage>
</organism>
<gene>
    <name evidence="2" type="ORF">EXIGLDRAFT_834464</name>
</gene>
<feature type="transmembrane region" description="Helical" evidence="1">
    <location>
        <begin position="96"/>
        <end position="114"/>
    </location>
</feature>
<dbReference type="Proteomes" id="UP000077266">
    <property type="component" value="Unassembled WGS sequence"/>
</dbReference>
<keyword evidence="1" id="KW-1133">Transmembrane helix</keyword>
<feature type="transmembrane region" description="Helical" evidence="1">
    <location>
        <begin position="63"/>
        <end position="84"/>
    </location>
</feature>